<dbReference type="InterPro" id="IPR035911">
    <property type="entry name" value="MurE/MurF_N"/>
</dbReference>
<dbReference type="SUPFAM" id="SSF53623">
    <property type="entry name" value="MurD-like peptide ligases, catalytic domain"/>
    <property type="match status" value="1"/>
</dbReference>
<keyword evidence="18" id="KW-1185">Reference proteome</keyword>
<dbReference type="InterPro" id="IPR036565">
    <property type="entry name" value="Mur-like_cat_sf"/>
</dbReference>
<evidence type="ECO:0000256" key="4">
    <source>
        <dbReference type="ARBA" id="ARBA00022741"/>
    </source>
</evidence>
<dbReference type="SUPFAM" id="SSF53244">
    <property type="entry name" value="MurD-like peptide ligases, peptide-binding domain"/>
    <property type="match status" value="1"/>
</dbReference>
<organism evidence="15 17">
    <name type="scientific">Acetobacter cibinongensis</name>
    <dbReference type="NCBI Taxonomy" id="146475"/>
    <lineage>
        <taxon>Bacteria</taxon>
        <taxon>Pseudomonadati</taxon>
        <taxon>Pseudomonadota</taxon>
        <taxon>Alphaproteobacteria</taxon>
        <taxon>Acetobacterales</taxon>
        <taxon>Acetobacteraceae</taxon>
        <taxon>Acetobacter</taxon>
    </lineage>
</organism>
<proteinExistence type="inferred from homology"/>
<keyword evidence="9 10" id="KW-0961">Cell wall biogenesis/degradation</keyword>
<comment type="pathway">
    <text evidence="10 11">Cell wall biogenesis; peptidoglycan biosynthesis.</text>
</comment>
<dbReference type="PANTHER" id="PTHR43024">
    <property type="entry name" value="UDP-N-ACETYLMURAMOYL-TRIPEPTIDE--D-ALANYL-D-ALANINE LIGASE"/>
    <property type="match status" value="1"/>
</dbReference>
<evidence type="ECO:0000313" key="17">
    <source>
        <dbReference type="Proteomes" id="UP000032671"/>
    </source>
</evidence>
<comment type="similarity">
    <text evidence="10">Belongs to the MurCDEF family. MurF subfamily.</text>
</comment>
<dbReference type="Pfam" id="PF08245">
    <property type="entry name" value="Mur_ligase_M"/>
    <property type="match status" value="1"/>
</dbReference>
<feature type="binding site" evidence="10">
    <location>
        <begin position="110"/>
        <end position="116"/>
    </location>
    <ligand>
        <name>ATP</name>
        <dbReference type="ChEBI" id="CHEBI:30616"/>
    </ligand>
</feature>
<dbReference type="SUPFAM" id="SSF63418">
    <property type="entry name" value="MurE/MurF N-terminal domain"/>
    <property type="match status" value="1"/>
</dbReference>
<dbReference type="InterPro" id="IPR000713">
    <property type="entry name" value="Mur_ligase_N"/>
</dbReference>
<comment type="function">
    <text evidence="10 11">Involved in cell wall formation. Catalyzes the final step in the synthesis of UDP-N-acetylmuramoyl-pentapeptide, the precursor of murein.</text>
</comment>
<dbReference type="UniPathway" id="UPA00219"/>
<dbReference type="InterPro" id="IPR051046">
    <property type="entry name" value="MurCDEF_CellWall_CoF430Synth"/>
</dbReference>
<dbReference type="Gene3D" id="3.90.190.20">
    <property type="entry name" value="Mur ligase, C-terminal domain"/>
    <property type="match status" value="1"/>
</dbReference>
<dbReference type="GO" id="GO:0005737">
    <property type="term" value="C:cytoplasm"/>
    <property type="evidence" value="ECO:0007669"/>
    <property type="project" value="UniProtKB-SubCell"/>
</dbReference>
<evidence type="ECO:0000256" key="8">
    <source>
        <dbReference type="ARBA" id="ARBA00023306"/>
    </source>
</evidence>
<dbReference type="Gene3D" id="3.40.1390.10">
    <property type="entry name" value="MurE/MurF, N-terminal domain"/>
    <property type="match status" value="1"/>
</dbReference>
<evidence type="ECO:0000259" key="12">
    <source>
        <dbReference type="Pfam" id="PF01225"/>
    </source>
</evidence>
<protein>
    <recommendedName>
        <fullName evidence="10 11">UDP-N-acetylmuramoyl-tripeptide--D-alanyl-D-alanine ligase</fullName>
        <ecNumber evidence="10 11">6.3.2.10</ecNumber>
    </recommendedName>
    <alternativeName>
        <fullName evidence="10">D-alanyl-D-alanine-adding enzyme</fullName>
    </alternativeName>
</protein>
<dbReference type="PANTHER" id="PTHR43024:SF1">
    <property type="entry name" value="UDP-N-ACETYLMURAMOYL-TRIPEPTIDE--D-ALANYL-D-ALANINE LIGASE"/>
    <property type="match status" value="1"/>
</dbReference>
<gene>
    <name evidence="10 16" type="primary">murF</name>
    <name evidence="15" type="ORF">Abci_008_069</name>
    <name evidence="16" type="ORF">ACI01nite_01580</name>
</gene>
<dbReference type="Proteomes" id="UP000321891">
    <property type="component" value="Unassembled WGS sequence"/>
</dbReference>
<dbReference type="GO" id="GO:0005524">
    <property type="term" value="F:ATP binding"/>
    <property type="evidence" value="ECO:0007669"/>
    <property type="project" value="UniProtKB-UniRule"/>
</dbReference>
<dbReference type="EC" id="6.3.2.10" evidence="10 11"/>
<dbReference type="GO" id="GO:0051301">
    <property type="term" value="P:cell division"/>
    <property type="evidence" value="ECO:0007669"/>
    <property type="project" value="UniProtKB-KW"/>
</dbReference>
<accession>A0A0D6N342</accession>
<feature type="domain" description="Mur ligase N-terminal catalytic" evidence="12">
    <location>
        <begin position="26"/>
        <end position="73"/>
    </location>
</feature>
<comment type="catalytic activity">
    <reaction evidence="10 11">
        <text>D-alanyl-D-alanine + UDP-N-acetyl-alpha-D-muramoyl-L-alanyl-gamma-D-glutamyl-meso-2,6-diaminopimelate + ATP = UDP-N-acetyl-alpha-D-muramoyl-L-alanyl-gamma-D-glutamyl-meso-2,6-diaminopimeloyl-D-alanyl-D-alanine + ADP + phosphate + H(+)</text>
        <dbReference type="Rhea" id="RHEA:28374"/>
        <dbReference type="ChEBI" id="CHEBI:15378"/>
        <dbReference type="ChEBI" id="CHEBI:30616"/>
        <dbReference type="ChEBI" id="CHEBI:43474"/>
        <dbReference type="ChEBI" id="CHEBI:57822"/>
        <dbReference type="ChEBI" id="CHEBI:61386"/>
        <dbReference type="ChEBI" id="CHEBI:83905"/>
        <dbReference type="ChEBI" id="CHEBI:456216"/>
        <dbReference type="EC" id="6.3.2.10"/>
    </reaction>
</comment>
<dbReference type="EMBL" id="BJVU01000001">
    <property type="protein sequence ID" value="GEL57556.1"/>
    <property type="molecule type" value="Genomic_DNA"/>
</dbReference>
<keyword evidence="2 10" id="KW-0436">Ligase</keyword>
<evidence type="ECO:0000259" key="13">
    <source>
        <dbReference type="Pfam" id="PF02875"/>
    </source>
</evidence>
<evidence type="ECO:0000256" key="9">
    <source>
        <dbReference type="ARBA" id="ARBA00023316"/>
    </source>
</evidence>
<accession>A0A6N3SMD1</accession>
<dbReference type="InterPro" id="IPR013221">
    <property type="entry name" value="Mur_ligase_cen"/>
</dbReference>
<dbReference type="InterPro" id="IPR036615">
    <property type="entry name" value="Mur_ligase_C_dom_sf"/>
</dbReference>
<dbReference type="GO" id="GO:0008360">
    <property type="term" value="P:regulation of cell shape"/>
    <property type="evidence" value="ECO:0007669"/>
    <property type="project" value="UniProtKB-KW"/>
</dbReference>
<keyword evidence="4 10" id="KW-0547">Nucleotide-binding</keyword>
<dbReference type="HAMAP" id="MF_02019">
    <property type="entry name" value="MurF"/>
    <property type="match status" value="1"/>
</dbReference>
<dbReference type="Gene3D" id="3.40.1190.10">
    <property type="entry name" value="Mur-like, catalytic domain"/>
    <property type="match status" value="1"/>
</dbReference>
<feature type="domain" description="Mur ligase central" evidence="14">
    <location>
        <begin position="108"/>
        <end position="297"/>
    </location>
</feature>
<evidence type="ECO:0000256" key="5">
    <source>
        <dbReference type="ARBA" id="ARBA00022840"/>
    </source>
</evidence>
<reference evidence="15 17" key="1">
    <citation type="submission" date="2012-11" db="EMBL/GenBank/DDBJ databases">
        <title>Whole genome sequence of Acetobacter cibinongensis 4H-1.</title>
        <authorList>
            <person name="Azuma Y."/>
            <person name="Higashiura N."/>
            <person name="Hirakawa H."/>
            <person name="Matsushita K."/>
        </authorList>
    </citation>
    <scope>NUCLEOTIDE SEQUENCE [LARGE SCALE GENOMIC DNA]</scope>
    <source>
        <strain evidence="15 17">4H-1</strain>
    </source>
</reference>
<evidence type="ECO:0000313" key="18">
    <source>
        <dbReference type="Proteomes" id="UP000321891"/>
    </source>
</evidence>
<dbReference type="InterPro" id="IPR004101">
    <property type="entry name" value="Mur_ligase_C"/>
</dbReference>
<dbReference type="NCBIfam" id="TIGR01143">
    <property type="entry name" value="murF"/>
    <property type="match status" value="1"/>
</dbReference>
<sequence length="461" mass="47077">MSALWTRAELEAATGGQFQGACTPTVTGISIDTRTLIPGDLFIALKGDNSDGHAHIGLALEKGAAAVLVHDTTGNTDPRLLVVKDTLAGLDALANAARARFGGKVVAVTGSVGKTTTKEMLRVALGALGPTHAAEASYNNHWGVPLTLARLPQDAAFCVSEIGMNHPGEILPLANMVKPDVALISTIASAHLGHMGSLDAIAQEKATLITALPAGGIAIVPDDAEGQRFFTAAAQQAQAVLWHSGTKADSTARLDNLHMGPDGSQFTVHIGQTAVPVNLTAPGAHLARNAVTVLAAVAAIGGDLARAAAALRTFQPGKGRGALTSIADGTITLLDESYNASAASIRATLDVLRLVPATRHIAVLGDIRELGAFSVSEHTALAPAAAACADLVFCCGPHMKSLFDALPPARQGAWAETSAALSPLVCSALRRGDAVLVKGSLGSRMRIIIEALNGLTAAEPA</sequence>
<evidence type="ECO:0000256" key="11">
    <source>
        <dbReference type="RuleBase" id="RU004136"/>
    </source>
</evidence>
<evidence type="ECO:0000259" key="14">
    <source>
        <dbReference type="Pfam" id="PF08245"/>
    </source>
</evidence>
<dbReference type="AlphaFoldDB" id="A0A0D6N342"/>
<comment type="caution">
    <text evidence="15">The sequence shown here is derived from an EMBL/GenBank/DDBJ whole genome shotgun (WGS) entry which is preliminary data.</text>
</comment>
<dbReference type="GO" id="GO:0009252">
    <property type="term" value="P:peptidoglycan biosynthetic process"/>
    <property type="evidence" value="ECO:0007669"/>
    <property type="project" value="UniProtKB-UniRule"/>
</dbReference>
<dbReference type="EMBL" id="BAMV01000008">
    <property type="protein sequence ID" value="GAN59936.1"/>
    <property type="molecule type" value="Genomic_DNA"/>
</dbReference>
<evidence type="ECO:0000256" key="10">
    <source>
        <dbReference type="HAMAP-Rule" id="MF_02019"/>
    </source>
</evidence>
<evidence type="ECO:0000256" key="7">
    <source>
        <dbReference type="ARBA" id="ARBA00022984"/>
    </source>
</evidence>
<dbReference type="Proteomes" id="UP000032671">
    <property type="component" value="Unassembled WGS sequence"/>
</dbReference>
<evidence type="ECO:0000256" key="1">
    <source>
        <dbReference type="ARBA" id="ARBA00022490"/>
    </source>
</evidence>
<name>A0A0D6N342_9PROT</name>
<dbReference type="RefSeq" id="WP_048838018.1">
    <property type="nucleotide sequence ID" value="NZ_BAMV01000008.1"/>
</dbReference>
<keyword evidence="7 10" id="KW-0573">Peptidoglycan synthesis</keyword>
<dbReference type="Pfam" id="PF02875">
    <property type="entry name" value="Mur_ligase_C"/>
    <property type="match status" value="1"/>
</dbReference>
<dbReference type="GO" id="GO:0047480">
    <property type="term" value="F:UDP-N-acetylmuramoyl-tripeptide-D-alanyl-D-alanine ligase activity"/>
    <property type="evidence" value="ECO:0007669"/>
    <property type="project" value="UniProtKB-UniRule"/>
</dbReference>
<dbReference type="Pfam" id="PF01225">
    <property type="entry name" value="Mur_ligase"/>
    <property type="match status" value="1"/>
</dbReference>
<evidence type="ECO:0000313" key="16">
    <source>
        <dbReference type="EMBL" id="GEL57556.1"/>
    </source>
</evidence>
<evidence type="ECO:0000256" key="6">
    <source>
        <dbReference type="ARBA" id="ARBA00022960"/>
    </source>
</evidence>
<feature type="domain" description="Mur ligase C-terminal" evidence="13">
    <location>
        <begin position="330"/>
        <end position="440"/>
    </location>
</feature>
<dbReference type="GO" id="GO:0071555">
    <property type="term" value="P:cell wall organization"/>
    <property type="evidence" value="ECO:0007669"/>
    <property type="project" value="UniProtKB-KW"/>
</dbReference>
<evidence type="ECO:0000313" key="15">
    <source>
        <dbReference type="EMBL" id="GAN59936.1"/>
    </source>
</evidence>
<keyword evidence="8 10" id="KW-0131">Cell cycle</keyword>
<keyword evidence="6 10" id="KW-0133">Cell shape</keyword>
<evidence type="ECO:0000256" key="2">
    <source>
        <dbReference type="ARBA" id="ARBA00022598"/>
    </source>
</evidence>
<keyword evidence="5 10" id="KW-0067">ATP-binding</keyword>
<keyword evidence="1 10" id="KW-0963">Cytoplasm</keyword>
<reference evidence="16 18" key="2">
    <citation type="submission" date="2019-07" db="EMBL/GenBank/DDBJ databases">
        <title>Whole genome shotgun sequence of Acetobacter cibinongensis NBRC 16605.</title>
        <authorList>
            <person name="Hosoyama A."/>
            <person name="Uohara A."/>
            <person name="Ohji S."/>
            <person name="Ichikawa N."/>
        </authorList>
    </citation>
    <scope>NUCLEOTIDE SEQUENCE [LARGE SCALE GENOMIC DNA]</scope>
    <source>
        <strain evidence="16 18">NBRC 16605</strain>
    </source>
</reference>
<evidence type="ECO:0000256" key="3">
    <source>
        <dbReference type="ARBA" id="ARBA00022618"/>
    </source>
</evidence>
<keyword evidence="3 10" id="KW-0132">Cell division</keyword>
<dbReference type="STRING" id="1231339.Abci_008_069"/>
<dbReference type="InterPro" id="IPR005863">
    <property type="entry name" value="UDP-N-AcMur_synth"/>
</dbReference>
<comment type="subcellular location">
    <subcellularLocation>
        <location evidence="10 11">Cytoplasm</location>
    </subcellularLocation>
</comment>